<feature type="region of interest" description="Disordered" evidence="2">
    <location>
        <begin position="81"/>
        <end position="100"/>
    </location>
</feature>
<feature type="compositionally biased region" description="Pro residues" evidence="2">
    <location>
        <begin position="36"/>
        <end position="45"/>
    </location>
</feature>
<sequence length="168" mass="18042">MHTIYIFTLYTISRVNSTRHSPPSKPRSRVNSQPSPAKPKSPLPPDAVDLVVEAAPSPTSPTSPSPIGRTPLKRVYRRGIVGPEGEHAEVQVNTSSPREGEEVLSAIEDEGSIVEELIEREEEAEEEGAGVKDAEIVMGVDAQGEGAVVRTTTPPAHVYGIDEGNPWS</sequence>
<protein>
    <submittedName>
        <fullName evidence="3">Uncharacterized protein</fullName>
    </submittedName>
</protein>
<gene>
    <name evidence="3" type="ORF">VNI00_008808</name>
</gene>
<keyword evidence="4" id="KW-1185">Reference proteome</keyword>
<dbReference type="EMBL" id="JAYKXP010000030">
    <property type="protein sequence ID" value="KAK7043070.1"/>
    <property type="molecule type" value="Genomic_DNA"/>
</dbReference>
<comment type="caution">
    <text evidence="3">The sequence shown here is derived from an EMBL/GenBank/DDBJ whole genome shotgun (WGS) entry which is preliminary data.</text>
</comment>
<accession>A0AAW0CWT8</accession>
<organism evidence="3 4">
    <name type="scientific">Paramarasmius palmivorus</name>
    <dbReference type="NCBI Taxonomy" id="297713"/>
    <lineage>
        <taxon>Eukaryota</taxon>
        <taxon>Fungi</taxon>
        <taxon>Dikarya</taxon>
        <taxon>Basidiomycota</taxon>
        <taxon>Agaricomycotina</taxon>
        <taxon>Agaricomycetes</taxon>
        <taxon>Agaricomycetidae</taxon>
        <taxon>Agaricales</taxon>
        <taxon>Marasmiineae</taxon>
        <taxon>Marasmiaceae</taxon>
        <taxon>Paramarasmius</taxon>
    </lineage>
</organism>
<evidence type="ECO:0000313" key="3">
    <source>
        <dbReference type="EMBL" id="KAK7043070.1"/>
    </source>
</evidence>
<evidence type="ECO:0000256" key="1">
    <source>
        <dbReference type="SAM" id="Coils"/>
    </source>
</evidence>
<dbReference type="Proteomes" id="UP001383192">
    <property type="component" value="Unassembled WGS sequence"/>
</dbReference>
<feature type="coiled-coil region" evidence="1">
    <location>
        <begin position="107"/>
        <end position="134"/>
    </location>
</feature>
<name>A0AAW0CWT8_9AGAR</name>
<feature type="region of interest" description="Disordered" evidence="2">
    <location>
        <begin position="147"/>
        <end position="168"/>
    </location>
</feature>
<evidence type="ECO:0000256" key="2">
    <source>
        <dbReference type="SAM" id="MobiDB-lite"/>
    </source>
</evidence>
<reference evidence="3 4" key="1">
    <citation type="submission" date="2024-01" db="EMBL/GenBank/DDBJ databases">
        <title>A draft genome for a cacao thread blight-causing isolate of Paramarasmius palmivorus.</title>
        <authorList>
            <person name="Baruah I.K."/>
            <person name="Bukari Y."/>
            <person name="Amoako-Attah I."/>
            <person name="Meinhardt L.W."/>
            <person name="Bailey B.A."/>
            <person name="Cohen S.P."/>
        </authorList>
    </citation>
    <scope>NUCLEOTIDE SEQUENCE [LARGE SCALE GENOMIC DNA]</scope>
    <source>
        <strain evidence="3 4">GH-12</strain>
    </source>
</reference>
<proteinExistence type="predicted"/>
<keyword evidence="1" id="KW-0175">Coiled coil</keyword>
<dbReference type="AlphaFoldDB" id="A0AAW0CWT8"/>
<feature type="region of interest" description="Disordered" evidence="2">
    <location>
        <begin position="16"/>
        <end position="73"/>
    </location>
</feature>
<evidence type="ECO:0000313" key="4">
    <source>
        <dbReference type="Proteomes" id="UP001383192"/>
    </source>
</evidence>